<keyword evidence="6" id="KW-0325">Glycoprotein</keyword>
<dbReference type="GeneID" id="111253045"/>
<dbReference type="Pfam" id="PF07686">
    <property type="entry name" value="V-set"/>
    <property type="match status" value="1"/>
</dbReference>
<feature type="domain" description="Ig-like" evidence="10">
    <location>
        <begin position="435"/>
        <end position="521"/>
    </location>
</feature>
<dbReference type="GO" id="GO:0005911">
    <property type="term" value="C:cell-cell junction"/>
    <property type="evidence" value="ECO:0007669"/>
    <property type="project" value="TreeGrafter"/>
</dbReference>
<feature type="domain" description="Ig-like" evidence="10">
    <location>
        <begin position="526"/>
        <end position="623"/>
    </location>
</feature>
<organism evidence="11 12">
    <name type="scientific">Varroa destructor</name>
    <name type="common">Honeybee mite</name>
    <dbReference type="NCBI Taxonomy" id="109461"/>
    <lineage>
        <taxon>Eukaryota</taxon>
        <taxon>Metazoa</taxon>
        <taxon>Ecdysozoa</taxon>
        <taxon>Arthropoda</taxon>
        <taxon>Chelicerata</taxon>
        <taxon>Arachnida</taxon>
        <taxon>Acari</taxon>
        <taxon>Parasitiformes</taxon>
        <taxon>Mesostigmata</taxon>
        <taxon>Gamasina</taxon>
        <taxon>Dermanyssoidea</taxon>
        <taxon>Varroidae</taxon>
        <taxon>Varroa</taxon>
    </lineage>
</organism>
<dbReference type="SMART" id="SM00408">
    <property type="entry name" value="IGc2"/>
    <property type="match status" value="8"/>
</dbReference>
<dbReference type="CDD" id="cd00096">
    <property type="entry name" value="Ig"/>
    <property type="match status" value="1"/>
</dbReference>
<dbReference type="InterPro" id="IPR036179">
    <property type="entry name" value="Ig-like_dom_sf"/>
</dbReference>
<feature type="compositionally biased region" description="Low complexity" evidence="8">
    <location>
        <begin position="1196"/>
        <end position="1215"/>
    </location>
</feature>
<dbReference type="Proteomes" id="UP000594260">
    <property type="component" value="Unplaced"/>
</dbReference>
<evidence type="ECO:0000313" key="12">
    <source>
        <dbReference type="Proteomes" id="UP000594260"/>
    </source>
</evidence>
<dbReference type="Pfam" id="PF13895">
    <property type="entry name" value="Ig_2"/>
    <property type="match status" value="1"/>
</dbReference>
<dbReference type="InterPro" id="IPR003599">
    <property type="entry name" value="Ig_sub"/>
</dbReference>
<dbReference type="Pfam" id="PF07679">
    <property type="entry name" value="I-set"/>
    <property type="match status" value="1"/>
</dbReference>
<keyword evidence="2 9" id="KW-0812">Transmembrane</keyword>
<dbReference type="InterPro" id="IPR013106">
    <property type="entry name" value="Ig_V-set"/>
</dbReference>
<keyword evidence="4 9" id="KW-0472">Membrane</keyword>
<dbReference type="InterPro" id="IPR003598">
    <property type="entry name" value="Ig_sub2"/>
</dbReference>
<feature type="compositionally biased region" description="Low complexity" evidence="8">
    <location>
        <begin position="1175"/>
        <end position="1184"/>
    </location>
</feature>
<evidence type="ECO:0000259" key="10">
    <source>
        <dbReference type="PROSITE" id="PS50835"/>
    </source>
</evidence>
<evidence type="ECO:0000256" key="8">
    <source>
        <dbReference type="SAM" id="MobiDB-lite"/>
    </source>
</evidence>
<keyword evidence="3 9" id="KW-1133">Transmembrane helix</keyword>
<evidence type="ECO:0000256" key="2">
    <source>
        <dbReference type="ARBA" id="ARBA00022692"/>
    </source>
</evidence>
<dbReference type="SMART" id="SM00409">
    <property type="entry name" value="IG"/>
    <property type="match status" value="8"/>
</dbReference>
<dbReference type="GO" id="GO:0098609">
    <property type="term" value="P:cell-cell adhesion"/>
    <property type="evidence" value="ECO:0007669"/>
    <property type="project" value="TreeGrafter"/>
</dbReference>
<evidence type="ECO:0000256" key="3">
    <source>
        <dbReference type="ARBA" id="ARBA00022989"/>
    </source>
</evidence>
<dbReference type="SUPFAM" id="SSF48726">
    <property type="entry name" value="Immunoglobulin"/>
    <property type="match status" value="8"/>
</dbReference>
<feature type="domain" description="Ig-like" evidence="10">
    <location>
        <begin position="13"/>
        <end position="109"/>
    </location>
</feature>
<keyword evidence="12" id="KW-1185">Reference proteome</keyword>
<dbReference type="InterPro" id="IPR051275">
    <property type="entry name" value="Cell_adhesion_signaling"/>
</dbReference>
<evidence type="ECO:0000256" key="9">
    <source>
        <dbReference type="SAM" id="Phobius"/>
    </source>
</evidence>
<evidence type="ECO:0000256" key="4">
    <source>
        <dbReference type="ARBA" id="ARBA00023136"/>
    </source>
</evidence>
<evidence type="ECO:0000313" key="11">
    <source>
        <dbReference type="EnsemblMetazoa" id="XP_022667620"/>
    </source>
</evidence>
<feature type="region of interest" description="Disordered" evidence="8">
    <location>
        <begin position="1169"/>
        <end position="1222"/>
    </location>
</feature>
<dbReference type="Pfam" id="PF08205">
    <property type="entry name" value="C2-set_2"/>
    <property type="match status" value="2"/>
</dbReference>
<feature type="domain" description="Ig-like" evidence="10">
    <location>
        <begin position="229"/>
        <end position="308"/>
    </location>
</feature>
<dbReference type="PANTHER" id="PTHR11640:SF31">
    <property type="entry name" value="IRREGULAR CHIASM C-ROUGHEST PROTEIN-RELATED"/>
    <property type="match status" value="1"/>
</dbReference>
<proteinExistence type="predicted"/>
<feature type="domain" description="Ig-like" evidence="10">
    <location>
        <begin position="766"/>
        <end position="848"/>
    </location>
</feature>
<dbReference type="InterPro" id="IPR013162">
    <property type="entry name" value="CD80_C2-set"/>
</dbReference>
<dbReference type="GO" id="GO:0005886">
    <property type="term" value="C:plasma membrane"/>
    <property type="evidence" value="ECO:0007669"/>
    <property type="project" value="TreeGrafter"/>
</dbReference>
<evidence type="ECO:0000256" key="1">
    <source>
        <dbReference type="ARBA" id="ARBA00004479"/>
    </source>
</evidence>
<dbReference type="Pfam" id="PF13927">
    <property type="entry name" value="Ig_3"/>
    <property type="match status" value="3"/>
</dbReference>
<dbReference type="AlphaFoldDB" id="A0A7M7KLC2"/>
<evidence type="ECO:0000256" key="6">
    <source>
        <dbReference type="ARBA" id="ARBA00023180"/>
    </source>
</evidence>
<keyword evidence="7" id="KW-0393">Immunoglobulin domain</keyword>
<accession>A0A7M7KLC2</accession>
<evidence type="ECO:0000256" key="5">
    <source>
        <dbReference type="ARBA" id="ARBA00023157"/>
    </source>
</evidence>
<dbReference type="RefSeq" id="XP_022667620.1">
    <property type="nucleotide sequence ID" value="XM_022811885.1"/>
</dbReference>
<reference evidence="11" key="1">
    <citation type="submission" date="2021-01" db="UniProtKB">
        <authorList>
            <consortium name="EnsemblMetazoa"/>
        </authorList>
    </citation>
    <scope>IDENTIFICATION</scope>
</reference>
<feature type="domain" description="Ig-like" evidence="10">
    <location>
        <begin position="853"/>
        <end position="922"/>
    </location>
</feature>
<sequence length="1270" mass="136968">MADRQHNASGFVGSAATLPCEIDEAHCGRVYLVTWTKLSSTHGHWERVYLFSSSSTVNRVLGPLAHPDRAAFHAGNGTAHLRIQPLHVTDDGTYKCDVTYVQGECPSLSFTHLQTLVEPQEPVMRLDGRSLEPGALLGPFIEGQTVVLECASTQGRPASLVSWRNGSSPLPVKTSRQTHPNGLSDVVAIARFVVSRWDLGARLQCVVESRAAPGRLSGNALTLDVHVRPVSLNLRGPSHPVVAGEMVSLTCVVDGAKPAANITWYNRSELVSPQPVSTEEPLEDGTFRTTSTIVFIATQFDHQSEYFCKGMNQVLKNRTEAPLLQAVRLEVLYPPAVIMRPLEGVNVSEGQAANVSCQYNANPPNISEVTWYKDGHVLAVDRRRHDRPLLRHQVALFRIHNVSRDDQGAYSCHVRNAFGTGNSSNAIQLDVFYRPSVSAWLSPSVISIDEGPLTLRCDVISGHPPQLIRVRWLKDGTPFFETAASVLELSPVNKSLSGAYQCLALNAAGWSELSEDARPLTVMYPPGLSQIRVISPEQRPAKGERVELECAVDDPGFPPAASFEWFHNGTPVLPNASGNSGPDEILQSDRLLTPPLSVVSQGNYSCAAVNQIGRGLAQGLTLHPMVPPAFIKPLAQSGGARVMNHSVVYLECVVECVPQCHIWWKRNNRSIHVDYGHHLPRHWEKEHRNHTDRLLDQLFKVRATTLPASVRQGHFAAVKSVLYWNLTELAETGIEIDGNTFTCESSGNEVGQGISSSIRFKLEYGPESVSLSSDEVELLEGHSLTPDSIICSATGNPAPSIVWTLRGRIVSTGPRLTLPSPLSRHASGNYTCTASNKYGERSASASINVLHRPECVILKEEDSTGDIILTCEVTAAPPVLGFSWHHNNRSLSEENLIAGDTRSVLVLQQPDSFGQYSCVAANQIGPSEPCLIRLTRLPTPAGWVNLFLKEENVLVLTLALAAIVIVAVMVFVALAFIRKKSEAKPRIHRENARLVLMDETLPHMRAEGNIKSQLLLPDGTPLIFTPQGRATTLPPAEPLLLENPYQNISEYRTLATGGLASPYERIGITGQTGSGGELAIPHGAKLATLATLRHSSGHPGLQVATDENNYALPGEASTIQLAGIPARLALSKPASADTKPSLTINRLHAVNKADFARVPLEERGGGLAAGGGIVGSSSATGTQQRRQRTLQHPVRTTGGNLTSIGTTTTTTQAGTLGKGHTGPGSITGSPYYATGDIAGESVAAHTLQSQGTRQIRRQVGGSGRVSPGNI</sequence>
<dbReference type="InterPro" id="IPR013098">
    <property type="entry name" value="Ig_I-set"/>
</dbReference>
<dbReference type="PANTHER" id="PTHR11640">
    <property type="entry name" value="NEPHRIN"/>
    <property type="match status" value="1"/>
</dbReference>
<protein>
    <recommendedName>
        <fullName evidence="10">Ig-like domain-containing protein</fullName>
    </recommendedName>
</protein>
<feature type="transmembrane region" description="Helical" evidence="9">
    <location>
        <begin position="953"/>
        <end position="977"/>
    </location>
</feature>
<comment type="subcellular location">
    <subcellularLocation>
        <location evidence="1">Membrane</location>
        <topology evidence="1">Single-pass type I membrane protein</topology>
    </subcellularLocation>
</comment>
<dbReference type="InterPro" id="IPR007110">
    <property type="entry name" value="Ig-like_dom"/>
</dbReference>
<feature type="domain" description="Ig-like" evidence="10">
    <location>
        <begin position="133"/>
        <end position="222"/>
    </location>
</feature>
<dbReference type="InterPro" id="IPR013783">
    <property type="entry name" value="Ig-like_fold"/>
</dbReference>
<dbReference type="GO" id="GO:0050839">
    <property type="term" value="F:cell adhesion molecule binding"/>
    <property type="evidence" value="ECO:0007669"/>
    <property type="project" value="TreeGrafter"/>
</dbReference>
<evidence type="ECO:0000256" key="7">
    <source>
        <dbReference type="ARBA" id="ARBA00023319"/>
    </source>
</evidence>
<dbReference type="PROSITE" id="PS50835">
    <property type="entry name" value="IG_LIKE"/>
    <property type="match status" value="8"/>
</dbReference>
<dbReference type="EnsemblMetazoa" id="XM_022811885">
    <property type="protein sequence ID" value="XP_022667620"/>
    <property type="gene ID" value="LOC111253045"/>
</dbReference>
<name>A0A7M7KLC2_VARDE</name>
<dbReference type="Gene3D" id="2.60.40.10">
    <property type="entry name" value="Immunoglobulins"/>
    <property type="match status" value="9"/>
</dbReference>
<feature type="domain" description="Ig-like" evidence="10">
    <location>
        <begin position="335"/>
        <end position="428"/>
    </location>
</feature>
<keyword evidence="5" id="KW-1015">Disulfide bond</keyword>